<reference evidence="1 2" key="1">
    <citation type="submission" date="2018-01" db="EMBL/GenBank/DDBJ databases">
        <title>Bacillus asahii Genome sequencing and assembly.</title>
        <authorList>
            <person name="Jiang H."/>
            <person name="Feng Y."/>
            <person name="Zhao F."/>
            <person name="Lin X."/>
        </authorList>
    </citation>
    <scope>NUCLEOTIDE SEQUENCE [LARGE SCALE GENOMIC DNA]</scope>
    <source>
        <strain evidence="1 2">OM18</strain>
    </source>
</reference>
<proteinExistence type="predicted"/>
<protein>
    <submittedName>
        <fullName evidence="1">Uncharacterized protein</fullName>
    </submittedName>
</protein>
<name>A0A3T0KUF7_9BACI</name>
<dbReference type="Proteomes" id="UP000283095">
    <property type="component" value="Chromosome"/>
</dbReference>
<dbReference type="KEGG" id="pasa:BAOM_3448"/>
<organism evidence="1 2">
    <name type="scientific">Peribacillus asahii</name>
    <dbReference type="NCBI Taxonomy" id="228899"/>
    <lineage>
        <taxon>Bacteria</taxon>
        <taxon>Bacillati</taxon>
        <taxon>Bacillota</taxon>
        <taxon>Bacilli</taxon>
        <taxon>Bacillales</taxon>
        <taxon>Bacillaceae</taxon>
        <taxon>Peribacillus</taxon>
    </lineage>
</organism>
<dbReference type="RefSeq" id="WP_127761106.1">
    <property type="nucleotide sequence ID" value="NZ_CP026095.1"/>
</dbReference>
<gene>
    <name evidence="1" type="ORF">BAOM_3448</name>
</gene>
<dbReference type="EMBL" id="CP026095">
    <property type="protein sequence ID" value="AZV44057.1"/>
    <property type="molecule type" value="Genomic_DNA"/>
</dbReference>
<sequence>MKRNKEKEKLLYIPEMDDLLLDLNTELEADGESLFYFKKRMTQKQRCQTPNRFFKPFTSCISDKYKTFYKSFSLFNLSYFSF</sequence>
<evidence type="ECO:0000313" key="2">
    <source>
        <dbReference type="Proteomes" id="UP000283095"/>
    </source>
</evidence>
<dbReference type="AlphaFoldDB" id="A0A3T0KUF7"/>
<accession>A0A3T0KUF7</accession>
<evidence type="ECO:0000313" key="1">
    <source>
        <dbReference type="EMBL" id="AZV44057.1"/>
    </source>
</evidence>